<sequence>MLIPKCKVSIRLGTALAGGIRRHQCVAQPLLSGRSPAPPHSTTNEAVPFGLGASRAVTRSSQLRRNSCQLLLGWPFLATSYYYAALNSACQQLESYERRVKCDETRPSCSGCSRHTVDCVYPAQAAATPTAPEPAVQSKGDANAQHEFRNLSAVDVEPGQLKTPAASLKPSSPSGENSTPHLSHHASPSSSTPDFIDDADEPNLDFPEGRERRLWELRLLHNSLTQATPFPTPQPPQIQTLFSLEVPNMAFKEGRDAILYGIMAHSALNLWTRSTDPQERETLIRLQRTYLSMLLRQQRKDVADLNPSNADSICLCSLKIVTHALALIQTLPLEPWQPPIDFLQMGNGAGIVFQTAWAMVKKEGGGEVSKMLTFLRNPPILSDPNETIFSDHSALDWILETPPGPNAHLDTEMNDVVTRSVYEKAISYICSVQRALDRSEPEFAICRRLGGFTVWIPYEFTQFLLERRPRAMVVMAHFMSLFLAIDHIWVIGRAGETQIRGIHKNLPVEWRYKLDGLFQKFRKPEDAPPPFSGGFGAMM</sequence>
<dbReference type="InterPro" id="IPR052400">
    <property type="entry name" value="Zn2-C6_fungal_TF"/>
</dbReference>
<dbReference type="PANTHER" id="PTHR47657:SF14">
    <property type="entry name" value="ZN(2)-C6 FUNGAL-TYPE DOMAIN-CONTAINING PROTEIN"/>
    <property type="match status" value="1"/>
</dbReference>
<evidence type="ECO:0000256" key="1">
    <source>
        <dbReference type="ARBA" id="ARBA00023242"/>
    </source>
</evidence>
<dbReference type="SUPFAM" id="SSF57701">
    <property type="entry name" value="Zn2/Cys6 DNA-binding domain"/>
    <property type="match status" value="1"/>
</dbReference>
<dbReference type="Pfam" id="PF00172">
    <property type="entry name" value="Zn_clus"/>
    <property type="match status" value="1"/>
</dbReference>
<feature type="domain" description="Zn(2)-C6 fungal-type" evidence="3">
    <location>
        <begin position="98"/>
        <end position="124"/>
    </location>
</feature>
<comment type="caution">
    <text evidence="4">The sequence shown here is derived from an EMBL/GenBank/DDBJ whole genome shotgun (WGS) entry which is preliminary data.</text>
</comment>
<feature type="compositionally biased region" description="Low complexity" evidence="2">
    <location>
        <begin position="178"/>
        <end position="193"/>
    </location>
</feature>
<keyword evidence="1" id="KW-0539">Nucleus</keyword>
<evidence type="ECO:0000313" key="5">
    <source>
        <dbReference type="Proteomes" id="UP001408356"/>
    </source>
</evidence>
<evidence type="ECO:0000256" key="2">
    <source>
        <dbReference type="SAM" id="MobiDB-lite"/>
    </source>
</evidence>
<reference evidence="4 5" key="1">
    <citation type="journal article" date="2024" name="J. Plant Pathol.">
        <title>Sequence and assembly of the genome of Seiridium unicorne, isolate CBS 538.82, causal agent of cypress canker disease.</title>
        <authorList>
            <person name="Scali E."/>
            <person name="Rocca G.D."/>
            <person name="Danti R."/>
            <person name="Garbelotto M."/>
            <person name="Barberini S."/>
            <person name="Baroncelli R."/>
            <person name="Emiliani G."/>
        </authorList>
    </citation>
    <scope>NUCLEOTIDE SEQUENCE [LARGE SCALE GENOMIC DNA]</scope>
    <source>
        <strain evidence="4 5">BM-138-508</strain>
    </source>
</reference>
<proteinExistence type="predicted"/>
<gene>
    <name evidence="4" type="ORF">SUNI508_00018</name>
</gene>
<name>A0ABR2VJ23_9PEZI</name>
<dbReference type="InterPro" id="IPR036864">
    <property type="entry name" value="Zn2-C6_fun-type_DNA-bd_sf"/>
</dbReference>
<keyword evidence="5" id="KW-1185">Reference proteome</keyword>
<dbReference type="Gene3D" id="4.10.240.10">
    <property type="entry name" value="Zn(2)-C6 fungal-type DNA-binding domain"/>
    <property type="match status" value="1"/>
</dbReference>
<feature type="region of interest" description="Disordered" evidence="2">
    <location>
        <begin position="153"/>
        <end position="206"/>
    </location>
</feature>
<protein>
    <recommendedName>
        <fullName evidence="3">Zn(2)-C6 fungal-type domain-containing protein</fullName>
    </recommendedName>
</protein>
<dbReference type="Proteomes" id="UP001408356">
    <property type="component" value="Unassembled WGS sequence"/>
</dbReference>
<organism evidence="4 5">
    <name type="scientific">Seiridium unicorne</name>
    <dbReference type="NCBI Taxonomy" id="138068"/>
    <lineage>
        <taxon>Eukaryota</taxon>
        <taxon>Fungi</taxon>
        <taxon>Dikarya</taxon>
        <taxon>Ascomycota</taxon>
        <taxon>Pezizomycotina</taxon>
        <taxon>Sordariomycetes</taxon>
        <taxon>Xylariomycetidae</taxon>
        <taxon>Amphisphaeriales</taxon>
        <taxon>Sporocadaceae</taxon>
        <taxon>Seiridium</taxon>
    </lineage>
</organism>
<evidence type="ECO:0000259" key="3">
    <source>
        <dbReference type="Pfam" id="PF00172"/>
    </source>
</evidence>
<dbReference type="CDD" id="cd00067">
    <property type="entry name" value="GAL4"/>
    <property type="match status" value="1"/>
</dbReference>
<accession>A0ABR2VJ23</accession>
<evidence type="ECO:0000313" key="4">
    <source>
        <dbReference type="EMBL" id="KAK9426491.1"/>
    </source>
</evidence>
<dbReference type="EMBL" id="JARVKF010000001">
    <property type="protein sequence ID" value="KAK9426491.1"/>
    <property type="molecule type" value="Genomic_DNA"/>
</dbReference>
<dbReference type="InterPro" id="IPR001138">
    <property type="entry name" value="Zn2Cys6_DnaBD"/>
</dbReference>
<dbReference type="PANTHER" id="PTHR47657">
    <property type="entry name" value="STEROL REGULATORY ELEMENT-BINDING PROTEIN ECM22"/>
    <property type="match status" value="1"/>
</dbReference>